<accession>A0A1I0UBJ8</accession>
<dbReference type="Gene3D" id="3.40.50.720">
    <property type="entry name" value="NAD(P)-binding Rossmann-like Domain"/>
    <property type="match status" value="1"/>
</dbReference>
<feature type="domain" description="Ketoreductase" evidence="3">
    <location>
        <begin position="8"/>
        <end position="188"/>
    </location>
</feature>
<dbReference type="SUPFAM" id="SSF51735">
    <property type="entry name" value="NAD(P)-binding Rossmann-fold domains"/>
    <property type="match status" value="1"/>
</dbReference>
<dbReference type="InterPro" id="IPR020904">
    <property type="entry name" value="Sc_DH/Rdtase_CS"/>
</dbReference>
<dbReference type="Pfam" id="PF00106">
    <property type="entry name" value="adh_short"/>
    <property type="match status" value="1"/>
</dbReference>
<reference evidence="4 5" key="1">
    <citation type="submission" date="2016-10" db="EMBL/GenBank/DDBJ databases">
        <authorList>
            <person name="de Groot N.N."/>
        </authorList>
    </citation>
    <scope>NUCLEOTIDE SEQUENCE [LARGE SCALE GENOMIC DNA]</scope>
    <source>
        <strain evidence="4 5">DSM 44908</strain>
    </source>
</reference>
<dbReference type="PANTHER" id="PTHR44196:SF1">
    <property type="entry name" value="DEHYDROGENASE_REDUCTASE SDR FAMILY MEMBER 7B"/>
    <property type="match status" value="1"/>
</dbReference>
<dbReference type="InterPro" id="IPR002347">
    <property type="entry name" value="SDR_fam"/>
</dbReference>
<name>A0A1I0UBJ8_9NOCA</name>
<sequence length="241" mass="24295">MTGALTGRRLLITGASSGIGAATARLAASAGARVALIARREAELTELADELGGLAVPADVTDAAALIAAVDRAAAYLGGLDGVIASAGVARPINVATDDPADMANLVQVNVIGLLHTLRATVPHLIASGAGDVVVLSSLSGRRVPRDTMGVYSGTKFAAHAIAEGLRLELADEPVRVTTVAPGYVATPIADAATGSDAERFRADVAAHGMSPVTIARLIVTALTTPREAELVELAVRPTGE</sequence>
<keyword evidence="2" id="KW-0560">Oxidoreductase</keyword>
<dbReference type="Proteomes" id="UP000182054">
    <property type="component" value="Unassembled WGS sequence"/>
</dbReference>
<dbReference type="EMBL" id="FOJN01000017">
    <property type="protein sequence ID" value="SFA61177.1"/>
    <property type="molecule type" value="Genomic_DNA"/>
</dbReference>
<evidence type="ECO:0000313" key="4">
    <source>
        <dbReference type="EMBL" id="SFA61177.1"/>
    </source>
</evidence>
<dbReference type="GO" id="GO:0016020">
    <property type="term" value="C:membrane"/>
    <property type="evidence" value="ECO:0007669"/>
    <property type="project" value="TreeGrafter"/>
</dbReference>
<dbReference type="PROSITE" id="PS00061">
    <property type="entry name" value="ADH_SHORT"/>
    <property type="match status" value="1"/>
</dbReference>
<organism evidence="4 5">
    <name type="scientific">Rhodococcoides kroppenstedtii</name>
    <dbReference type="NCBI Taxonomy" id="293050"/>
    <lineage>
        <taxon>Bacteria</taxon>
        <taxon>Bacillati</taxon>
        <taxon>Actinomycetota</taxon>
        <taxon>Actinomycetes</taxon>
        <taxon>Mycobacteriales</taxon>
        <taxon>Nocardiaceae</taxon>
        <taxon>Rhodococcoides</taxon>
    </lineage>
</organism>
<evidence type="ECO:0000256" key="1">
    <source>
        <dbReference type="ARBA" id="ARBA00006484"/>
    </source>
</evidence>
<dbReference type="PRINTS" id="PR00081">
    <property type="entry name" value="GDHRDH"/>
</dbReference>
<evidence type="ECO:0000256" key="2">
    <source>
        <dbReference type="ARBA" id="ARBA00023002"/>
    </source>
</evidence>
<gene>
    <name evidence="4" type="ORF">SAMN05444374_11711</name>
</gene>
<proteinExistence type="inferred from homology"/>
<dbReference type="OrthoDB" id="154414at2"/>
<evidence type="ECO:0000313" key="5">
    <source>
        <dbReference type="Proteomes" id="UP000182054"/>
    </source>
</evidence>
<dbReference type="RefSeq" id="WP_068362927.1">
    <property type="nucleotide sequence ID" value="NZ_FOJN01000017.1"/>
</dbReference>
<dbReference type="SMART" id="SM00822">
    <property type="entry name" value="PKS_KR"/>
    <property type="match status" value="1"/>
</dbReference>
<dbReference type="PANTHER" id="PTHR44196">
    <property type="entry name" value="DEHYDROGENASE/REDUCTASE SDR FAMILY MEMBER 7B"/>
    <property type="match status" value="1"/>
</dbReference>
<dbReference type="InterPro" id="IPR057326">
    <property type="entry name" value="KR_dom"/>
</dbReference>
<dbReference type="InterPro" id="IPR036291">
    <property type="entry name" value="NAD(P)-bd_dom_sf"/>
</dbReference>
<protein>
    <recommendedName>
        <fullName evidence="3">Ketoreductase domain-containing protein</fullName>
    </recommendedName>
</protein>
<dbReference type="AlphaFoldDB" id="A0A1I0UBJ8"/>
<evidence type="ECO:0000259" key="3">
    <source>
        <dbReference type="SMART" id="SM00822"/>
    </source>
</evidence>
<dbReference type="GeneID" id="85487372"/>
<dbReference type="GO" id="GO:0016491">
    <property type="term" value="F:oxidoreductase activity"/>
    <property type="evidence" value="ECO:0007669"/>
    <property type="project" value="UniProtKB-KW"/>
</dbReference>
<comment type="similarity">
    <text evidence="1">Belongs to the short-chain dehydrogenases/reductases (SDR) family.</text>
</comment>